<feature type="transmembrane region" description="Helical" evidence="1">
    <location>
        <begin position="6"/>
        <end position="23"/>
    </location>
</feature>
<keyword evidence="3" id="KW-1185">Reference proteome</keyword>
<evidence type="ECO:0000313" key="3">
    <source>
        <dbReference type="Proteomes" id="UP000426246"/>
    </source>
</evidence>
<evidence type="ECO:0000313" key="2">
    <source>
        <dbReference type="EMBL" id="QGQ96162.1"/>
    </source>
</evidence>
<proteinExistence type="predicted"/>
<feature type="transmembrane region" description="Helical" evidence="1">
    <location>
        <begin position="30"/>
        <end position="47"/>
    </location>
</feature>
<dbReference type="EMBL" id="CP034235">
    <property type="protein sequence ID" value="QGQ96162.1"/>
    <property type="molecule type" value="Genomic_DNA"/>
</dbReference>
<keyword evidence="1" id="KW-0472">Membrane</keyword>
<dbReference type="OrthoDB" id="2926490at2"/>
<feature type="transmembrane region" description="Helical" evidence="1">
    <location>
        <begin position="53"/>
        <end position="70"/>
    </location>
</feature>
<accession>A0A6B8RKP0</accession>
<name>A0A6B8RKP0_9BACL</name>
<reference evidence="3" key="1">
    <citation type="submission" date="2018-11" db="EMBL/GenBank/DDBJ databases">
        <title>Complete genome sequence of Paenibacillus sp. ML311-T8.</title>
        <authorList>
            <person name="Nam Y.-D."/>
            <person name="Kang J."/>
            <person name="Chung W.-H."/>
            <person name="Park Y.S."/>
        </authorList>
    </citation>
    <scope>NUCLEOTIDE SEQUENCE [LARGE SCALE GENOMIC DNA]</scope>
    <source>
        <strain evidence="3">ML311-T8</strain>
    </source>
</reference>
<dbReference type="KEGG" id="ppsc:EHS13_15400"/>
<evidence type="ECO:0008006" key="4">
    <source>
        <dbReference type="Google" id="ProtNLM"/>
    </source>
</evidence>
<gene>
    <name evidence="2" type="ORF">EHS13_15400</name>
</gene>
<dbReference type="Proteomes" id="UP000426246">
    <property type="component" value="Chromosome"/>
</dbReference>
<organism evidence="2 3">
    <name type="scientific">Paenibacillus psychroresistens</name>
    <dbReference type="NCBI Taxonomy" id="1778678"/>
    <lineage>
        <taxon>Bacteria</taxon>
        <taxon>Bacillati</taxon>
        <taxon>Bacillota</taxon>
        <taxon>Bacilli</taxon>
        <taxon>Bacillales</taxon>
        <taxon>Paenibacillaceae</taxon>
        <taxon>Paenibacillus</taxon>
    </lineage>
</organism>
<dbReference type="RefSeq" id="WP_155701200.1">
    <property type="nucleotide sequence ID" value="NZ_CP034235.1"/>
</dbReference>
<sequence length="74" mass="8079">MNNEMIITISAIVASYVTVFKSFNLVDTKFLPLVALMIAAVFVLVPNVVYEKLVLISTIGLGAAGVYQMTKRNL</sequence>
<evidence type="ECO:0000256" key="1">
    <source>
        <dbReference type="SAM" id="Phobius"/>
    </source>
</evidence>
<keyword evidence="1" id="KW-1133">Transmembrane helix</keyword>
<dbReference type="AlphaFoldDB" id="A0A6B8RKP0"/>
<keyword evidence="1" id="KW-0812">Transmembrane</keyword>
<protein>
    <recommendedName>
        <fullName evidence="4">Holin</fullName>
    </recommendedName>
</protein>